<feature type="compositionally biased region" description="Basic residues" evidence="1">
    <location>
        <begin position="57"/>
        <end position="67"/>
    </location>
</feature>
<accession>A0ABU6UT86</accession>
<evidence type="ECO:0000313" key="2">
    <source>
        <dbReference type="EMBL" id="MED6164304.1"/>
    </source>
</evidence>
<organism evidence="2 3">
    <name type="scientific">Stylosanthes scabra</name>
    <dbReference type="NCBI Taxonomy" id="79078"/>
    <lineage>
        <taxon>Eukaryota</taxon>
        <taxon>Viridiplantae</taxon>
        <taxon>Streptophyta</taxon>
        <taxon>Embryophyta</taxon>
        <taxon>Tracheophyta</taxon>
        <taxon>Spermatophyta</taxon>
        <taxon>Magnoliopsida</taxon>
        <taxon>eudicotyledons</taxon>
        <taxon>Gunneridae</taxon>
        <taxon>Pentapetalae</taxon>
        <taxon>rosids</taxon>
        <taxon>fabids</taxon>
        <taxon>Fabales</taxon>
        <taxon>Fabaceae</taxon>
        <taxon>Papilionoideae</taxon>
        <taxon>50 kb inversion clade</taxon>
        <taxon>dalbergioids sensu lato</taxon>
        <taxon>Dalbergieae</taxon>
        <taxon>Pterocarpus clade</taxon>
        <taxon>Stylosanthes</taxon>
    </lineage>
</organism>
<sequence length="140" mass="15293">MARKGPSPSAKGKAKAYGPPTQASPRLAAMRSQPAANSQPETPVTQAINAPTSSLPPKKRPIQKKAGRIFFQAPKEKEVNALSSKSEPEHKIAGKEENVEEDPEEGPEEEEEEEVNPEEDPEEENATEKGVRVEDDFADY</sequence>
<evidence type="ECO:0000256" key="1">
    <source>
        <dbReference type="SAM" id="MobiDB-lite"/>
    </source>
</evidence>
<protein>
    <submittedName>
        <fullName evidence="2">Uncharacterized protein</fullName>
    </submittedName>
</protein>
<gene>
    <name evidence="2" type="ORF">PIB30_088422</name>
</gene>
<reference evidence="2 3" key="1">
    <citation type="journal article" date="2023" name="Plants (Basel)">
        <title>Bridging the Gap: Combining Genomics and Transcriptomics Approaches to Understand Stylosanthes scabra, an Orphan Legume from the Brazilian Caatinga.</title>
        <authorList>
            <person name="Ferreira-Neto J.R.C."/>
            <person name="da Silva M.D."/>
            <person name="Binneck E."/>
            <person name="de Melo N.F."/>
            <person name="da Silva R.H."/>
            <person name="de Melo A.L.T.M."/>
            <person name="Pandolfi V."/>
            <person name="Bustamante F.O."/>
            <person name="Brasileiro-Vidal A.C."/>
            <person name="Benko-Iseppon A.M."/>
        </authorList>
    </citation>
    <scope>NUCLEOTIDE SEQUENCE [LARGE SCALE GENOMIC DNA]</scope>
    <source>
        <tissue evidence="2">Leaves</tissue>
    </source>
</reference>
<evidence type="ECO:0000313" key="3">
    <source>
        <dbReference type="Proteomes" id="UP001341840"/>
    </source>
</evidence>
<feature type="compositionally biased region" description="Basic and acidic residues" evidence="1">
    <location>
        <begin position="86"/>
        <end position="97"/>
    </location>
</feature>
<feature type="region of interest" description="Disordered" evidence="1">
    <location>
        <begin position="1"/>
        <end position="140"/>
    </location>
</feature>
<dbReference type="EMBL" id="JASCZI010122432">
    <property type="protein sequence ID" value="MED6164304.1"/>
    <property type="molecule type" value="Genomic_DNA"/>
</dbReference>
<keyword evidence="3" id="KW-1185">Reference proteome</keyword>
<feature type="compositionally biased region" description="Basic and acidic residues" evidence="1">
    <location>
        <begin position="126"/>
        <end position="140"/>
    </location>
</feature>
<feature type="compositionally biased region" description="Polar residues" evidence="1">
    <location>
        <begin position="34"/>
        <end position="55"/>
    </location>
</feature>
<proteinExistence type="predicted"/>
<dbReference type="Proteomes" id="UP001341840">
    <property type="component" value="Unassembled WGS sequence"/>
</dbReference>
<feature type="compositionally biased region" description="Acidic residues" evidence="1">
    <location>
        <begin position="98"/>
        <end position="125"/>
    </location>
</feature>
<name>A0ABU6UT86_9FABA</name>
<comment type="caution">
    <text evidence="2">The sequence shown here is derived from an EMBL/GenBank/DDBJ whole genome shotgun (WGS) entry which is preliminary data.</text>
</comment>